<proteinExistence type="predicted"/>
<evidence type="ECO:0000313" key="2">
    <source>
        <dbReference type="Proteomes" id="UP000663828"/>
    </source>
</evidence>
<dbReference type="EMBL" id="CAJNOR010005827">
    <property type="protein sequence ID" value="CAF1577232.1"/>
    <property type="molecule type" value="Genomic_DNA"/>
</dbReference>
<dbReference type="Proteomes" id="UP000663828">
    <property type="component" value="Unassembled WGS sequence"/>
</dbReference>
<organism evidence="1 2">
    <name type="scientific">Adineta ricciae</name>
    <name type="common">Rotifer</name>
    <dbReference type="NCBI Taxonomy" id="249248"/>
    <lineage>
        <taxon>Eukaryota</taxon>
        <taxon>Metazoa</taxon>
        <taxon>Spiralia</taxon>
        <taxon>Gnathifera</taxon>
        <taxon>Rotifera</taxon>
        <taxon>Eurotatoria</taxon>
        <taxon>Bdelloidea</taxon>
        <taxon>Adinetida</taxon>
        <taxon>Adinetidae</taxon>
        <taxon>Adineta</taxon>
    </lineage>
</organism>
<reference evidence="1" key="1">
    <citation type="submission" date="2021-02" db="EMBL/GenBank/DDBJ databases">
        <authorList>
            <person name="Nowell W R."/>
        </authorList>
    </citation>
    <scope>NUCLEOTIDE SEQUENCE</scope>
</reference>
<accession>A0A815Z0H4</accession>
<keyword evidence="2" id="KW-1185">Reference proteome</keyword>
<evidence type="ECO:0000313" key="1">
    <source>
        <dbReference type="EMBL" id="CAF1577232.1"/>
    </source>
</evidence>
<protein>
    <submittedName>
        <fullName evidence="1">Uncharacterized protein</fullName>
    </submittedName>
</protein>
<sequence>MINCKHLPGLHTQPRYVKTHPIDVLQHLDTAQYKTLCSGSCTLTLGLHTMTKNCNETLTKDSLGINMSSGLSYPNSKQFTAQVSSLTFVCNKANCNANVSIIEVIAIANAFLTAQSNGIRMKVIINRIYLIIVSFCLYH</sequence>
<gene>
    <name evidence="1" type="ORF">XAT740_LOCUS45098</name>
</gene>
<comment type="caution">
    <text evidence="1">The sequence shown here is derived from an EMBL/GenBank/DDBJ whole genome shotgun (WGS) entry which is preliminary data.</text>
</comment>
<dbReference type="AlphaFoldDB" id="A0A815Z0H4"/>
<name>A0A815Z0H4_ADIRI</name>